<comment type="caution">
    <text evidence="3">The sequence shown here is derived from an EMBL/GenBank/DDBJ whole genome shotgun (WGS) entry which is preliminary data.</text>
</comment>
<keyword evidence="1" id="KW-1015">Disulfide bond</keyword>
<name>A0A814J8Z9_9BILA</name>
<dbReference type="FunFam" id="2.20.100.10:FF:000001">
    <property type="entry name" value="semaphorin-5A isoform X1"/>
    <property type="match status" value="1"/>
</dbReference>
<dbReference type="EMBL" id="CAJNOK010004190">
    <property type="protein sequence ID" value="CAF0928964.1"/>
    <property type="molecule type" value="Genomic_DNA"/>
</dbReference>
<dbReference type="InterPro" id="IPR036383">
    <property type="entry name" value="TSP1_rpt_sf"/>
</dbReference>
<dbReference type="OrthoDB" id="6273859at2759"/>
<evidence type="ECO:0000313" key="5">
    <source>
        <dbReference type="EMBL" id="CAF3805468.1"/>
    </source>
</evidence>
<evidence type="ECO:0000313" key="6">
    <source>
        <dbReference type="Proteomes" id="UP000663829"/>
    </source>
</evidence>
<dbReference type="Gene3D" id="2.20.100.10">
    <property type="entry name" value="Thrombospondin type-1 (TSP1) repeat"/>
    <property type="match status" value="1"/>
</dbReference>
<dbReference type="Proteomes" id="UP000663829">
    <property type="component" value="Unassembled WGS sequence"/>
</dbReference>
<dbReference type="Proteomes" id="UP000681722">
    <property type="component" value="Unassembled WGS sequence"/>
</dbReference>
<dbReference type="InterPro" id="IPR000884">
    <property type="entry name" value="TSP1_rpt"/>
</dbReference>
<dbReference type="EMBL" id="CAJOBC010003899">
    <property type="protein sequence ID" value="CAF3805468.1"/>
    <property type="molecule type" value="Genomic_DNA"/>
</dbReference>
<dbReference type="EMBL" id="CAJNOQ010003899">
    <property type="protein sequence ID" value="CAF1034810.1"/>
    <property type="molecule type" value="Genomic_DNA"/>
</dbReference>
<dbReference type="PANTHER" id="PTHR16311">
    <property type="entry name" value="THROMBOSPONDIN TYPE I DOMAIN-CONTAINING 1"/>
    <property type="match status" value="1"/>
</dbReference>
<dbReference type="SMART" id="SM00209">
    <property type="entry name" value="TSP1"/>
    <property type="match status" value="1"/>
</dbReference>
<evidence type="ECO:0000256" key="1">
    <source>
        <dbReference type="ARBA" id="ARBA00023157"/>
    </source>
</evidence>
<organism evidence="3 6">
    <name type="scientific">Didymodactylos carnosus</name>
    <dbReference type="NCBI Taxonomy" id="1234261"/>
    <lineage>
        <taxon>Eukaryota</taxon>
        <taxon>Metazoa</taxon>
        <taxon>Spiralia</taxon>
        <taxon>Gnathifera</taxon>
        <taxon>Rotifera</taxon>
        <taxon>Eurotatoria</taxon>
        <taxon>Bdelloidea</taxon>
        <taxon>Philodinida</taxon>
        <taxon>Philodinidae</taxon>
        <taxon>Didymodactylos</taxon>
    </lineage>
</organism>
<dbReference type="Proteomes" id="UP000677228">
    <property type="component" value="Unassembled WGS sequence"/>
</dbReference>
<dbReference type="PANTHER" id="PTHR16311:SF3">
    <property type="entry name" value="THROMBOSPONDIN TYPE-1 DOMAIN-CONTAINING PROTEIN 1"/>
    <property type="match status" value="1"/>
</dbReference>
<dbReference type="InterPro" id="IPR038877">
    <property type="entry name" value="THSD1"/>
</dbReference>
<accession>A0A814J8Z9</accession>
<evidence type="ECO:0000313" key="2">
    <source>
        <dbReference type="EMBL" id="CAF0928964.1"/>
    </source>
</evidence>
<dbReference type="GO" id="GO:0071944">
    <property type="term" value="C:cell periphery"/>
    <property type="evidence" value="ECO:0007669"/>
    <property type="project" value="TreeGrafter"/>
</dbReference>
<sequence>MTILVKHETTLSSVLLKKLMNVEVDTVSLTEIIRDDGFGSWTQWSSCSETCGMGIHKRTRSCLKHRSDTDFQQSICNGFSNEIETCELQTCVDDQEFLDDLLQLERVIDENSFLP</sequence>
<protein>
    <submittedName>
        <fullName evidence="3">Uncharacterized protein</fullName>
    </submittedName>
</protein>
<evidence type="ECO:0000313" key="3">
    <source>
        <dbReference type="EMBL" id="CAF1034810.1"/>
    </source>
</evidence>
<dbReference type="AlphaFoldDB" id="A0A814J8Z9"/>
<gene>
    <name evidence="3" type="ORF">GPM918_LOCUS15469</name>
    <name evidence="2" type="ORF">OVA965_LOCUS11043</name>
    <name evidence="5" type="ORF">SRO942_LOCUS15469</name>
    <name evidence="4" type="ORF">TMI583_LOCUS11039</name>
</gene>
<reference evidence="3" key="1">
    <citation type="submission" date="2021-02" db="EMBL/GenBank/DDBJ databases">
        <authorList>
            <person name="Nowell W R."/>
        </authorList>
    </citation>
    <scope>NUCLEOTIDE SEQUENCE</scope>
</reference>
<dbReference type="EMBL" id="CAJOBA010004192">
    <property type="protein sequence ID" value="CAF3705796.1"/>
    <property type="molecule type" value="Genomic_DNA"/>
</dbReference>
<dbReference type="Proteomes" id="UP000682733">
    <property type="component" value="Unassembled WGS sequence"/>
</dbReference>
<dbReference type="SUPFAM" id="SSF82895">
    <property type="entry name" value="TSP-1 type 1 repeat"/>
    <property type="match status" value="1"/>
</dbReference>
<evidence type="ECO:0000313" key="4">
    <source>
        <dbReference type="EMBL" id="CAF3705796.1"/>
    </source>
</evidence>
<dbReference type="Pfam" id="PF00090">
    <property type="entry name" value="TSP_1"/>
    <property type="match status" value="1"/>
</dbReference>
<dbReference type="PROSITE" id="PS50092">
    <property type="entry name" value="TSP1"/>
    <property type="match status" value="1"/>
</dbReference>
<proteinExistence type="predicted"/>
<keyword evidence="6" id="KW-1185">Reference proteome</keyword>